<feature type="active site" evidence="6">
    <location>
        <position position="256"/>
    </location>
</feature>
<dbReference type="SUPFAM" id="SSF53335">
    <property type="entry name" value="S-adenosyl-L-methionine-dependent methyltransferases"/>
    <property type="match status" value="1"/>
</dbReference>
<dbReference type="PANTHER" id="PTHR10629:SF52">
    <property type="entry name" value="DNA (CYTOSINE-5)-METHYLTRANSFERASE 1"/>
    <property type="match status" value="1"/>
</dbReference>
<dbReference type="PRINTS" id="PR00105">
    <property type="entry name" value="C5METTRFRASE"/>
</dbReference>
<dbReference type="InterPro" id="IPR029063">
    <property type="entry name" value="SAM-dependent_MTases_sf"/>
</dbReference>
<comment type="similarity">
    <text evidence="6 7">Belongs to the class I-like SAM-binding methyltransferase superfamily. C5-methyltransferase family.</text>
</comment>
<protein>
    <recommendedName>
        <fullName evidence="1">DNA (cytosine-5-)-methyltransferase</fullName>
        <ecNumber evidence="1">2.1.1.37</ecNumber>
    </recommendedName>
</protein>
<name>A0ABT4H3D8_PAEAL</name>
<evidence type="ECO:0000256" key="1">
    <source>
        <dbReference type="ARBA" id="ARBA00011975"/>
    </source>
</evidence>
<accession>A0ABT4H3D8</accession>
<keyword evidence="4 6" id="KW-0949">S-adenosyl-L-methionine</keyword>
<dbReference type="Proteomes" id="UP001527181">
    <property type="component" value="Unassembled WGS sequence"/>
</dbReference>
<evidence type="ECO:0000256" key="3">
    <source>
        <dbReference type="ARBA" id="ARBA00022679"/>
    </source>
</evidence>
<keyword evidence="5" id="KW-0680">Restriction system</keyword>
<dbReference type="GO" id="GO:0032259">
    <property type="term" value="P:methylation"/>
    <property type="evidence" value="ECO:0007669"/>
    <property type="project" value="UniProtKB-KW"/>
</dbReference>
<evidence type="ECO:0000256" key="2">
    <source>
        <dbReference type="ARBA" id="ARBA00022603"/>
    </source>
</evidence>
<dbReference type="GO" id="GO:0008168">
    <property type="term" value="F:methyltransferase activity"/>
    <property type="evidence" value="ECO:0007669"/>
    <property type="project" value="UniProtKB-KW"/>
</dbReference>
<evidence type="ECO:0000256" key="4">
    <source>
        <dbReference type="ARBA" id="ARBA00022691"/>
    </source>
</evidence>
<sequence length="509" mass="57654">MMKSQIIKSRRAKNSQRGLYIQDLQLKETVFQPGTHFTYIVDRKEKKLIILQAKDGNTVSKRSIRDGMKPVLDIRNKEALAVFHECDYLQIEIFEQEIIVRGFEESKDTEQKHSQKNSRYYRKVCGIKQLLQVKQTAIAVMSRSELEKAVGGYEQLSFSFFEEEIQEHQSSSVRYIKDAIKHAGIALAVDSFFSGAGLMDYGFLQEDFDFSLAVELDKDAADSYRANIGNHVHSEDIRKVDPKRYTSPVMIAGTPCQGISNTNRINKAVDNPNNLLTSSYVNAIKMNPNCKVFAIENVPQILTEGGGVYIDEIRNSLSDFEITYGVLNAADFGAPQVRERCILIGSKIGRIDLPKPSVPKRLYQTVRDAFRNLLPSTKNQQDISKPKPITLERIRSVPAGGNVADIPTEIRPKGTHSNMYKRLEWDKPSITIVNPRKSMILHPEEDRILSVRECARIQGLPDSFSFCGSLNARQQQVANGVPYQLARAIAKVIREAIERFNIQHREAFV</sequence>
<dbReference type="Gene3D" id="3.90.120.10">
    <property type="entry name" value="DNA Methylase, subunit A, domain 2"/>
    <property type="match status" value="1"/>
</dbReference>
<evidence type="ECO:0000313" key="9">
    <source>
        <dbReference type="Proteomes" id="UP001527181"/>
    </source>
</evidence>
<dbReference type="PANTHER" id="PTHR10629">
    <property type="entry name" value="CYTOSINE-SPECIFIC METHYLTRANSFERASE"/>
    <property type="match status" value="1"/>
</dbReference>
<gene>
    <name evidence="8" type="ORF">M5X12_21830</name>
</gene>
<keyword evidence="2 6" id="KW-0489">Methyltransferase</keyword>
<dbReference type="InterPro" id="IPR001525">
    <property type="entry name" value="C5_MeTfrase"/>
</dbReference>
<evidence type="ECO:0000313" key="8">
    <source>
        <dbReference type="EMBL" id="MCY9763176.1"/>
    </source>
</evidence>
<keyword evidence="9" id="KW-1185">Reference proteome</keyword>
<reference evidence="8 9" key="1">
    <citation type="submission" date="2022-05" db="EMBL/GenBank/DDBJ databases">
        <title>Genome Sequencing of Bee-Associated Microbes.</title>
        <authorList>
            <person name="Dunlap C."/>
        </authorList>
    </citation>
    <scope>NUCLEOTIDE SEQUENCE [LARGE SCALE GENOMIC DNA]</scope>
    <source>
        <strain evidence="8 9">NRRL B-04010</strain>
    </source>
</reference>
<dbReference type="RefSeq" id="WP_268600210.1">
    <property type="nucleotide sequence ID" value="NZ_JAMDNP010000050.1"/>
</dbReference>
<dbReference type="InterPro" id="IPR050390">
    <property type="entry name" value="C5-Methyltransferase"/>
</dbReference>
<comment type="caution">
    <text evidence="8">The sequence shown here is derived from an EMBL/GenBank/DDBJ whole genome shotgun (WGS) entry which is preliminary data.</text>
</comment>
<organism evidence="8 9">
    <name type="scientific">Paenibacillus alvei</name>
    <name type="common">Bacillus alvei</name>
    <dbReference type="NCBI Taxonomy" id="44250"/>
    <lineage>
        <taxon>Bacteria</taxon>
        <taxon>Bacillati</taxon>
        <taxon>Bacillota</taxon>
        <taxon>Bacilli</taxon>
        <taxon>Bacillales</taxon>
        <taxon>Paenibacillaceae</taxon>
        <taxon>Paenibacillus</taxon>
    </lineage>
</organism>
<dbReference type="EC" id="2.1.1.37" evidence="1"/>
<dbReference type="NCBIfam" id="TIGR00675">
    <property type="entry name" value="dcm"/>
    <property type="match status" value="1"/>
</dbReference>
<dbReference type="Pfam" id="PF00145">
    <property type="entry name" value="DNA_methylase"/>
    <property type="match status" value="1"/>
</dbReference>
<dbReference type="PROSITE" id="PS51679">
    <property type="entry name" value="SAM_MT_C5"/>
    <property type="match status" value="1"/>
</dbReference>
<keyword evidence="3 6" id="KW-0808">Transferase</keyword>
<evidence type="ECO:0000256" key="6">
    <source>
        <dbReference type="PROSITE-ProRule" id="PRU01016"/>
    </source>
</evidence>
<dbReference type="Gene3D" id="3.40.50.150">
    <property type="entry name" value="Vaccinia Virus protein VP39"/>
    <property type="match status" value="1"/>
</dbReference>
<proteinExistence type="inferred from homology"/>
<evidence type="ECO:0000256" key="7">
    <source>
        <dbReference type="RuleBase" id="RU000416"/>
    </source>
</evidence>
<dbReference type="EMBL" id="JAMDNP010000050">
    <property type="protein sequence ID" value="MCY9763176.1"/>
    <property type="molecule type" value="Genomic_DNA"/>
</dbReference>
<evidence type="ECO:0000256" key="5">
    <source>
        <dbReference type="ARBA" id="ARBA00022747"/>
    </source>
</evidence>